<dbReference type="AlphaFoldDB" id="A0A383TE01"/>
<evidence type="ECO:0000313" key="1">
    <source>
        <dbReference type="EMBL" id="SYZ78513.1"/>
    </source>
</evidence>
<evidence type="ECO:0000313" key="2">
    <source>
        <dbReference type="Proteomes" id="UP000262072"/>
    </source>
</evidence>
<name>A0A383TE01_9LACT</name>
<gene>
    <name evidence="1" type="ORF">TART1_1297</name>
</gene>
<dbReference type="Proteomes" id="UP000262072">
    <property type="component" value="Unassembled WGS sequence"/>
</dbReference>
<sequence length="201" mass="23587">MDARNPVRQSKGCDGLPDENKETLLQIGVLWVIDCSSIAYYMRMAKSVKRHKRMLKKSRIGFFNQTMSSYVTSNELQLFSKGFSVENNVVYFVDSQRRLEKAIKICEFKHKHFKDFLHTLPQDHQIYLKARYLQEEEIINDRVDRECIEMIQEIEEAVSYRFFGSEPGTYIDDAPDINQVSEEEFAEAFDDAFLKMISRLG</sequence>
<dbReference type="EMBL" id="UNRR01000018">
    <property type="protein sequence ID" value="SYZ78513.1"/>
    <property type="molecule type" value="Genomic_DNA"/>
</dbReference>
<organism evidence="1 2">
    <name type="scientific">Trichococcus shcherbakoviae</name>
    <dbReference type="NCBI Taxonomy" id="2094020"/>
    <lineage>
        <taxon>Bacteria</taxon>
        <taxon>Bacillati</taxon>
        <taxon>Bacillota</taxon>
        <taxon>Bacilli</taxon>
        <taxon>Lactobacillales</taxon>
        <taxon>Carnobacteriaceae</taxon>
        <taxon>Trichococcus</taxon>
    </lineage>
</organism>
<protein>
    <submittedName>
        <fullName evidence="1">Uncharacterized protein</fullName>
    </submittedName>
</protein>
<dbReference type="RefSeq" id="WP_119093047.1">
    <property type="nucleotide sequence ID" value="NZ_UNRR01000018.1"/>
</dbReference>
<dbReference type="OrthoDB" id="2181747at2"/>
<reference evidence="2" key="1">
    <citation type="submission" date="2018-05" db="EMBL/GenBank/DDBJ databases">
        <authorList>
            <person name="Strepis N."/>
        </authorList>
    </citation>
    <scope>NUCLEOTIDE SEQUENCE [LARGE SCALE GENOMIC DNA]</scope>
</reference>
<proteinExistence type="predicted"/>
<accession>A0A383TE01</accession>